<keyword evidence="2" id="KW-1185">Reference proteome</keyword>
<keyword evidence="1" id="KW-0689">Ribosomal protein</keyword>
<dbReference type="AlphaFoldDB" id="A0A2G9UAC7"/>
<dbReference type="GO" id="GO:0005840">
    <property type="term" value="C:ribosome"/>
    <property type="evidence" value="ECO:0007669"/>
    <property type="project" value="UniProtKB-KW"/>
</dbReference>
<reference evidence="1 2" key="1">
    <citation type="submission" date="2015-09" db="EMBL/GenBank/DDBJ databases">
        <title>Draft genome of the parasitic nematode Teladorsagia circumcincta isolate WARC Sus (inbred).</title>
        <authorList>
            <person name="Mitreva M."/>
        </authorList>
    </citation>
    <scope>NUCLEOTIDE SEQUENCE [LARGE SCALE GENOMIC DNA]</scope>
    <source>
        <strain evidence="1 2">S</strain>
    </source>
</reference>
<evidence type="ECO:0000313" key="1">
    <source>
        <dbReference type="EMBL" id="PIO67168.1"/>
    </source>
</evidence>
<keyword evidence="1" id="KW-0687">Ribonucleoprotein</keyword>
<organism evidence="1 2">
    <name type="scientific">Teladorsagia circumcincta</name>
    <name type="common">Brown stomach worm</name>
    <name type="synonym">Ostertagia circumcincta</name>
    <dbReference type="NCBI Taxonomy" id="45464"/>
    <lineage>
        <taxon>Eukaryota</taxon>
        <taxon>Metazoa</taxon>
        <taxon>Ecdysozoa</taxon>
        <taxon>Nematoda</taxon>
        <taxon>Chromadorea</taxon>
        <taxon>Rhabditida</taxon>
        <taxon>Rhabditina</taxon>
        <taxon>Rhabditomorpha</taxon>
        <taxon>Strongyloidea</taxon>
        <taxon>Trichostrongylidae</taxon>
        <taxon>Teladorsagia</taxon>
    </lineage>
</organism>
<name>A0A2G9UAC7_TELCI</name>
<protein>
    <submittedName>
        <fullName evidence="1">50S ribosomal protein L23 family protein</fullName>
    </submittedName>
</protein>
<evidence type="ECO:0000313" key="2">
    <source>
        <dbReference type="Proteomes" id="UP000230423"/>
    </source>
</evidence>
<dbReference type="Proteomes" id="UP000230423">
    <property type="component" value="Unassembled WGS sequence"/>
</dbReference>
<gene>
    <name evidence="1" type="ORF">TELCIR_11096</name>
</gene>
<proteinExistence type="predicted"/>
<sequence>MSGLLADCRGEVSQIPLGETVKLNARNEIGVGLMLAPKSKPSAFDEAIERPPEMDYEESRGLTWIIPVARDLCCALSAALSEKTSSLKMKALQ</sequence>
<accession>A0A2G9UAC7</accession>
<dbReference type="EMBL" id="KZ347772">
    <property type="protein sequence ID" value="PIO67168.1"/>
    <property type="molecule type" value="Genomic_DNA"/>
</dbReference>